<dbReference type="InterPro" id="IPR035451">
    <property type="entry name" value="Ada-like_dom_sf"/>
</dbReference>
<accession>A0A0J9C6X6</accession>
<dbReference type="PATRIC" id="fig|742734.4.peg.2353"/>
<reference evidence="3 4" key="1">
    <citation type="submission" date="2011-04" db="EMBL/GenBank/DDBJ databases">
        <title>The Genome Sequence of Clostridium citroniae WAL-19142.</title>
        <authorList>
            <consortium name="The Broad Institute Genome Sequencing Platform"/>
            <person name="Earl A."/>
            <person name="Ward D."/>
            <person name="Feldgarden M."/>
            <person name="Gevers D."/>
            <person name="Warren Y.A."/>
            <person name="Tyrrell K.L."/>
            <person name="Citron D.M."/>
            <person name="Goldstein E.J."/>
            <person name="Daigneault M."/>
            <person name="Allen-Vercoe E."/>
            <person name="Young S.K."/>
            <person name="Zeng Q."/>
            <person name="Gargeya S."/>
            <person name="Fitzgerald M."/>
            <person name="Haas B."/>
            <person name="Abouelleil A."/>
            <person name="Alvarado L."/>
            <person name="Arachchi H.M."/>
            <person name="Berlin A."/>
            <person name="Brown A."/>
            <person name="Chapman S.B."/>
            <person name="Chen Z."/>
            <person name="Dunbar C."/>
            <person name="Freedman E."/>
            <person name="Gearin G."/>
            <person name="Gellesch M."/>
            <person name="Goldberg J."/>
            <person name="Griggs A."/>
            <person name="Gujja S."/>
            <person name="Heilman E.R."/>
            <person name="Heiman D."/>
            <person name="Howarth C."/>
            <person name="Larson L."/>
            <person name="Lui A."/>
            <person name="MacDonald P.J."/>
            <person name="Mehta T."/>
            <person name="Montmayeur A."/>
            <person name="Murphy C."/>
            <person name="Neiman D."/>
            <person name="Pearson M."/>
            <person name="Priest M."/>
            <person name="Roberts A."/>
            <person name="Saif S."/>
            <person name="Shea T."/>
            <person name="Shenoy N."/>
            <person name="Sisk P."/>
            <person name="Stolte C."/>
            <person name="Sykes S."/>
            <person name="White J."/>
            <person name="Yandava C."/>
            <person name="Wortman J."/>
            <person name="Nusbaum C."/>
            <person name="Birren B."/>
        </authorList>
    </citation>
    <scope>NUCLEOTIDE SEQUENCE [LARGE SCALE GENOMIC DNA]</scope>
    <source>
        <strain evidence="3 4">WAL-19142</strain>
    </source>
</reference>
<evidence type="ECO:0000313" key="3">
    <source>
        <dbReference type="EMBL" id="KMW20171.1"/>
    </source>
</evidence>
<dbReference type="CDD" id="cd07731">
    <property type="entry name" value="ComA-like_MBL-fold"/>
    <property type="match status" value="1"/>
</dbReference>
<dbReference type="InterPro" id="IPR001279">
    <property type="entry name" value="Metallo-B-lactamas"/>
</dbReference>
<sequence>MIAQKRHIRILIICLLTAIALLLGGCSSALSQSSGPPGSQALAASGSEGQDLRVHFIDVGQGDSILVQSEGHFMLIDAGENNQADTVIRYLQQAGVTELDYVIGTHPHSDHIGGLDKVIGQFTVKKVILPPVEHTSRTFEDLLDSISNKGLKITKPVPGTSYSLGAAAFTIVAPAADYGNDLNNWSVGIRLTYGDNSFLMCGDAEKDAEEDMVNSGAVLSADVLKAGHHGSSTSTSDAFFKKVSPSYVVIQCGKDNSYGHPHKETMEKLEQAGCRIFRTDKQGTIIADSDGSKITWTTISGQIGTEQTGTGQTGTGQTGAGQTGTGQTGAGQTGTGQTYILNTNTKKFHVPECSSVSQVRDGNRREVTSTRDELTEAGYAPCKQCNP</sequence>
<dbReference type="GeneID" id="93161872"/>
<feature type="compositionally biased region" description="Gly residues" evidence="1">
    <location>
        <begin position="311"/>
        <end position="333"/>
    </location>
</feature>
<dbReference type="PROSITE" id="PS51257">
    <property type="entry name" value="PROKAR_LIPOPROTEIN"/>
    <property type="match status" value="1"/>
</dbReference>
<evidence type="ECO:0000256" key="1">
    <source>
        <dbReference type="SAM" id="MobiDB-lite"/>
    </source>
</evidence>
<dbReference type="Gene3D" id="3.60.15.10">
    <property type="entry name" value="Ribonuclease Z/Hydroxyacylglutathione hydrolase-like"/>
    <property type="match status" value="1"/>
</dbReference>
<comment type="caution">
    <text evidence="3">The sequence shown here is derived from an EMBL/GenBank/DDBJ whole genome shotgun (WGS) entry which is preliminary data.</text>
</comment>
<dbReference type="SUPFAM" id="SSF56281">
    <property type="entry name" value="Metallo-hydrolase/oxidoreductase"/>
    <property type="match status" value="1"/>
</dbReference>
<dbReference type="AlphaFoldDB" id="A0A0J9C6X6"/>
<evidence type="ECO:0000259" key="2">
    <source>
        <dbReference type="SMART" id="SM00849"/>
    </source>
</evidence>
<evidence type="ECO:0000313" key="4">
    <source>
        <dbReference type="Proteomes" id="UP000037392"/>
    </source>
</evidence>
<feature type="domain" description="Metallo-beta-lactamase" evidence="2">
    <location>
        <begin position="61"/>
        <end position="254"/>
    </location>
</feature>
<dbReference type="InterPro" id="IPR052159">
    <property type="entry name" value="Competence_DNA_uptake"/>
</dbReference>
<name>A0A0J9C6X6_9FIRM</name>
<dbReference type="Pfam" id="PF00753">
    <property type="entry name" value="Lactamase_B"/>
    <property type="match status" value="1"/>
</dbReference>
<dbReference type="InterPro" id="IPR036866">
    <property type="entry name" value="RibonucZ/Hydroxyglut_hydro"/>
</dbReference>
<proteinExistence type="predicted"/>
<feature type="region of interest" description="Disordered" evidence="1">
    <location>
        <begin position="304"/>
        <end position="333"/>
    </location>
</feature>
<dbReference type="PANTHER" id="PTHR30619:SF7">
    <property type="entry name" value="BETA-LACTAMASE DOMAIN PROTEIN"/>
    <property type="match status" value="1"/>
</dbReference>
<protein>
    <recommendedName>
        <fullName evidence="2">Metallo-beta-lactamase domain-containing protein</fullName>
    </recommendedName>
</protein>
<dbReference type="SMART" id="SM00849">
    <property type="entry name" value="Lactamase_B"/>
    <property type="match status" value="1"/>
</dbReference>
<dbReference type="Gene3D" id="3.40.10.10">
    <property type="entry name" value="DNA Methylphosphotriester Repair Domain"/>
    <property type="match status" value="1"/>
</dbReference>
<dbReference type="EMBL" id="ADLK01000019">
    <property type="protein sequence ID" value="KMW20171.1"/>
    <property type="molecule type" value="Genomic_DNA"/>
</dbReference>
<dbReference type="RefSeq" id="WP_330376676.1">
    <property type="nucleotide sequence ID" value="NZ_KQ235877.1"/>
</dbReference>
<dbReference type="Proteomes" id="UP000037392">
    <property type="component" value="Unassembled WGS sequence"/>
</dbReference>
<dbReference type="PANTHER" id="PTHR30619">
    <property type="entry name" value="DNA INTERNALIZATION/COMPETENCE PROTEIN COMEC/REC2"/>
    <property type="match status" value="1"/>
</dbReference>
<dbReference type="InterPro" id="IPR035681">
    <property type="entry name" value="ComA-like_MBL"/>
</dbReference>
<organism evidence="3 4">
    <name type="scientific">[Clostridium] citroniae WAL-19142</name>
    <dbReference type="NCBI Taxonomy" id="742734"/>
    <lineage>
        <taxon>Bacteria</taxon>
        <taxon>Bacillati</taxon>
        <taxon>Bacillota</taxon>
        <taxon>Clostridia</taxon>
        <taxon>Lachnospirales</taxon>
        <taxon>Lachnospiraceae</taxon>
        <taxon>Enterocloster</taxon>
    </lineage>
</organism>
<gene>
    <name evidence="3" type="ORF">HMPREF9470_02186</name>
</gene>
<dbReference type="SUPFAM" id="SSF57884">
    <property type="entry name" value="Ada DNA repair protein, N-terminal domain (N-Ada 10)"/>
    <property type="match status" value="1"/>
</dbReference>